<dbReference type="Proteomes" id="UP000257039">
    <property type="component" value="Unassembled WGS sequence"/>
</dbReference>
<proteinExistence type="predicted"/>
<protein>
    <recommendedName>
        <fullName evidence="3">HEAT repeat domain-containing protein</fullName>
    </recommendedName>
</protein>
<organism evidence="1 2">
    <name type="scientific">Zooshikella ganghwensis</name>
    <dbReference type="NCBI Taxonomy" id="202772"/>
    <lineage>
        <taxon>Bacteria</taxon>
        <taxon>Pseudomonadati</taxon>
        <taxon>Pseudomonadota</taxon>
        <taxon>Gammaproteobacteria</taxon>
        <taxon>Oceanospirillales</taxon>
        <taxon>Zooshikellaceae</taxon>
        <taxon>Zooshikella</taxon>
    </lineage>
</organism>
<sequence length="109" mass="12459">MLLADSLAESDWNKLKKIWTIKNISWQRRFADVLSAVDSPSACTVLIDMLYSDNDEVLEEVVDSLHSILQSNIHKFSLTNSQRDKLSSFLKRCGRLYKPKVELLLSSSN</sequence>
<evidence type="ECO:0000313" key="2">
    <source>
        <dbReference type="Proteomes" id="UP000257039"/>
    </source>
</evidence>
<accession>A0A4P9VRW7</accession>
<dbReference type="AlphaFoldDB" id="A0A4P9VRW7"/>
<reference evidence="1 2" key="1">
    <citation type="submission" date="2017-04" db="EMBL/GenBank/DDBJ databases">
        <title>Draft genome sequence of Zooshikella ganghwensis VG4 isolated from Red Sea sediments.</title>
        <authorList>
            <person name="Rehman Z."/>
            <person name="Alam I."/>
            <person name="Kamau A."/>
            <person name="Bajic V."/>
            <person name="Leiknes T."/>
        </authorList>
    </citation>
    <scope>NUCLEOTIDE SEQUENCE [LARGE SCALE GENOMIC DNA]</scope>
    <source>
        <strain evidence="1 2">VG4</strain>
    </source>
</reference>
<dbReference type="EMBL" id="NDXW01000001">
    <property type="protein sequence ID" value="RDH45816.1"/>
    <property type="molecule type" value="Genomic_DNA"/>
</dbReference>
<evidence type="ECO:0000313" key="1">
    <source>
        <dbReference type="EMBL" id="RDH45816.1"/>
    </source>
</evidence>
<name>A0A4P9VRW7_9GAMM</name>
<gene>
    <name evidence="1" type="ORF">B9G39_21505</name>
</gene>
<evidence type="ECO:0008006" key="3">
    <source>
        <dbReference type="Google" id="ProtNLM"/>
    </source>
</evidence>
<keyword evidence="2" id="KW-1185">Reference proteome</keyword>
<comment type="caution">
    <text evidence="1">The sequence shown here is derived from an EMBL/GenBank/DDBJ whole genome shotgun (WGS) entry which is preliminary data.</text>
</comment>